<dbReference type="Proteomes" id="UP000236291">
    <property type="component" value="Unassembled WGS sequence"/>
</dbReference>
<organism evidence="1 2">
    <name type="scientific">Trifolium pratense</name>
    <name type="common">Red clover</name>
    <dbReference type="NCBI Taxonomy" id="57577"/>
    <lineage>
        <taxon>Eukaryota</taxon>
        <taxon>Viridiplantae</taxon>
        <taxon>Streptophyta</taxon>
        <taxon>Embryophyta</taxon>
        <taxon>Tracheophyta</taxon>
        <taxon>Spermatophyta</taxon>
        <taxon>Magnoliopsida</taxon>
        <taxon>eudicotyledons</taxon>
        <taxon>Gunneridae</taxon>
        <taxon>Pentapetalae</taxon>
        <taxon>rosids</taxon>
        <taxon>fabids</taxon>
        <taxon>Fabales</taxon>
        <taxon>Fabaceae</taxon>
        <taxon>Papilionoideae</taxon>
        <taxon>50 kb inversion clade</taxon>
        <taxon>NPAAA clade</taxon>
        <taxon>Hologalegina</taxon>
        <taxon>IRL clade</taxon>
        <taxon>Trifolieae</taxon>
        <taxon>Trifolium</taxon>
    </lineage>
</organism>
<gene>
    <name evidence="1" type="ORF">L195_g061213</name>
</gene>
<accession>A0A2K3K8G2</accession>
<sequence>SGGMNGYISSCNGEPCSRIFRSPVAGMEDIMDNHVM</sequence>
<reference evidence="1 2" key="2">
    <citation type="journal article" date="2017" name="Front. Plant Sci.">
        <title>Gene Classification and Mining of Molecular Markers Useful in Red Clover (Trifolium pratense) Breeding.</title>
        <authorList>
            <person name="Istvanek J."/>
            <person name="Dluhosova J."/>
            <person name="Dluhos P."/>
            <person name="Patkova L."/>
            <person name="Nedelnik J."/>
            <person name="Repkova J."/>
        </authorList>
    </citation>
    <scope>NUCLEOTIDE SEQUENCE [LARGE SCALE GENOMIC DNA]</scope>
    <source>
        <strain evidence="2">cv. Tatra</strain>
        <tissue evidence="1">Young leaves</tissue>
    </source>
</reference>
<feature type="non-terminal residue" evidence="1">
    <location>
        <position position="1"/>
    </location>
</feature>
<proteinExistence type="predicted"/>
<name>A0A2K3K8G2_TRIPR</name>
<evidence type="ECO:0000313" key="2">
    <source>
        <dbReference type="Proteomes" id="UP000236291"/>
    </source>
</evidence>
<evidence type="ECO:0000313" key="1">
    <source>
        <dbReference type="EMBL" id="PNX62580.1"/>
    </source>
</evidence>
<dbReference type="AlphaFoldDB" id="A0A2K3K8G2"/>
<reference evidence="1 2" key="1">
    <citation type="journal article" date="2014" name="Am. J. Bot.">
        <title>Genome assembly and annotation for red clover (Trifolium pratense; Fabaceae).</title>
        <authorList>
            <person name="Istvanek J."/>
            <person name="Jaros M."/>
            <person name="Krenek A."/>
            <person name="Repkova J."/>
        </authorList>
    </citation>
    <scope>NUCLEOTIDE SEQUENCE [LARGE SCALE GENOMIC DNA]</scope>
    <source>
        <strain evidence="2">cv. Tatra</strain>
        <tissue evidence="1">Young leaves</tissue>
    </source>
</reference>
<protein>
    <submittedName>
        <fullName evidence="1">5'-3' exoribonuclease 3-like protein</fullName>
    </submittedName>
</protein>
<comment type="caution">
    <text evidence="1">The sequence shown here is derived from an EMBL/GenBank/DDBJ whole genome shotgun (WGS) entry which is preliminary data.</text>
</comment>
<dbReference type="EMBL" id="ASHM01148912">
    <property type="protein sequence ID" value="PNX62580.1"/>
    <property type="molecule type" value="Genomic_DNA"/>
</dbReference>
<dbReference type="STRING" id="57577.A0A2K3K8G2"/>